<evidence type="ECO:0000256" key="16">
    <source>
        <dbReference type="ARBA" id="ARBA00023136"/>
    </source>
</evidence>
<evidence type="ECO:0000256" key="10">
    <source>
        <dbReference type="ARBA" id="ARBA00022967"/>
    </source>
</evidence>
<reference evidence="20" key="1">
    <citation type="journal article" date="2014" name="Genome Biol. Evol.">
        <title>Evolutionary dynamics of the mitochondrial genome in the evaniomorpha (hymenoptera)?a group with an intermediate rate of gene rearrangement.</title>
        <authorList>
            <person name="Mao M."/>
            <person name="Gibson T."/>
            <person name="Dowton M."/>
        </authorList>
    </citation>
    <scope>NUCLEOTIDE SEQUENCE</scope>
</reference>
<evidence type="ECO:0000256" key="18">
    <source>
        <dbReference type="RuleBase" id="RU003403"/>
    </source>
</evidence>
<keyword evidence="9 18" id="KW-0999">Mitochondrion inner membrane</keyword>
<comment type="function">
    <text evidence="1">Core subunit of the mitochondrial membrane respiratory chain NADH dehydrogenase (Complex I) that is believed to belong to the minimal assembly required for catalysis. Complex I functions in the transfer of electrons from NADH to the respiratory chain. The immediate electron acceptor for the enzyme is believed to be ubiquinone.</text>
</comment>
<dbReference type="AlphaFoldDB" id="A0A096XMX1"/>
<feature type="transmembrane region" description="Helical" evidence="18">
    <location>
        <begin position="316"/>
        <end position="338"/>
    </location>
</feature>
<evidence type="ECO:0000256" key="14">
    <source>
        <dbReference type="ARBA" id="ARBA00023075"/>
    </source>
</evidence>
<evidence type="ECO:0000256" key="8">
    <source>
        <dbReference type="ARBA" id="ARBA00022692"/>
    </source>
</evidence>
<keyword evidence="12 18" id="KW-1133">Transmembrane helix</keyword>
<feature type="transmembrane region" description="Helical" evidence="18">
    <location>
        <begin position="266"/>
        <end position="286"/>
    </location>
</feature>
<gene>
    <name evidence="20" type="primary">ND2</name>
</gene>
<dbReference type="PRINTS" id="PR01436">
    <property type="entry name" value="NADHDHGNASE2"/>
</dbReference>
<keyword evidence="8 18" id="KW-0812">Transmembrane</keyword>
<dbReference type="InterPro" id="IPR003917">
    <property type="entry name" value="NADH_UbQ_OxRdtase_chain2"/>
</dbReference>
<accession>A0A096XMX1</accession>
<evidence type="ECO:0000256" key="2">
    <source>
        <dbReference type="ARBA" id="ARBA00004448"/>
    </source>
</evidence>
<keyword evidence="15 18" id="KW-0496">Mitochondrion</keyword>
<keyword evidence="16 18" id="KW-0472">Membrane</keyword>
<keyword evidence="13 18" id="KW-0520">NAD</keyword>
<feature type="transmembrane region" description="Helical" evidence="18">
    <location>
        <begin position="191"/>
        <end position="212"/>
    </location>
</feature>
<dbReference type="PANTHER" id="PTHR46552">
    <property type="entry name" value="NADH-UBIQUINONE OXIDOREDUCTASE CHAIN 2"/>
    <property type="match status" value="1"/>
</dbReference>
<evidence type="ECO:0000256" key="11">
    <source>
        <dbReference type="ARBA" id="ARBA00022982"/>
    </source>
</evidence>
<comment type="subcellular location">
    <subcellularLocation>
        <location evidence="2 18">Mitochondrion inner membrane</location>
        <topology evidence="2 18">Multi-pass membrane protein</topology>
    </subcellularLocation>
</comment>
<feature type="transmembrane region" description="Helical" evidence="18">
    <location>
        <begin position="58"/>
        <end position="86"/>
    </location>
</feature>
<evidence type="ECO:0000256" key="6">
    <source>
        <dbReference type="ARBA" id="ARBA00022448"/>
    </source>
</evidence>
<dbReference type="InterPro" id="IPR050175">
    <property type="entry name" value="Complex_I_Subunit_2"/>
</dbReference>
<feature type="transmembrane region" description="Helical" evidence="18">
    <location>
        <begin position="7"/>
        <end position="26"/>
    </location>
</feature>
<feature type="transmembrane region" description="Helical" evidence="18">
    <location>
        <begin position="150"/>
        <end position="171"/>
    </location>
</feature>
<evidence type="ECO:0000256" key="17">
    <source>
        <dbReference type="ARBA" id="ARBA00049551"/>
    </source>
</evidence>
<keyword evidence="11 18" id="KW-0249">Electron transport</keyword>
<keyword evidence="7 18" id="KW-0679">Respiratory chain</keyword>
<feature type="domain" description="NADH:quinone oxidoreductase/Mrp antiporter transmembrane" evidence="19">
    <location>
        <begin position="27"/>
        <end position="273"/>
    </location>
</feature>
<name>A0A096XMX1_9HYME</name>
<dbReference type="PANTHER" id="PTHR46552:SF1">
    <property type="entry name" value="NADH-UBIQUINONE OXIDOREDUCTASE CHAIN 2"/>
    <property type="match status" value="1"/>
</dbReference>
<evidence type="ECO:0000256" key="3">
    <source>
        <dbReference type="ARBA" id="ARBA00007012"/>
    </source>
</evidence>
<dbReference type="GO" id="GO:0005743">
    <property type="term" value="C:mitochondrial inner membrane"/>
    <property type="evidence" value="ECO:0007669"/>
    <property type="project" value="UniProtKB-SubCell"/>
</dbReference>
<dbReference type="EC" id="7.1.1.2" evidence="4 18"/>
<feature type="transmembrane region" description="Helical" evidence="18">
    <location>
        <begin position="92"/>
        <end position="113"/>
    </location>
</feature>
<evidence type="ECO:0000256" key="7">
    <source>
        <dbReference type="ARBA" id="ARBA00022660"/>
    </source>
</evidence>
<evidence type="ECO:0000256" key="12">
    <source>
        <dbReference type="ARBA" id="ARBA00022989"/>
    </source>
</evidence>
<feature type="transmembrane region" description="Helical" evidence="18">
    <location>
        <begin position="232"/>
        <end position="254"/>
    </location>
</feature>
<dbReference type="GO" id="GO:0006120">
    <property type="term" value="P:mitochondrial electron transport, NADH to ubiquinone"/>
    <property type="evidence" value="ECO:0007669"/>
    <property type="project" value="InterPro"/>
</dbReference>
<proteinExistence type="inferred from homology"/>
<evidence type="ECO:0000259" key="19">
    <source>
        <dbReference type="Pfam" id="PF00361"/>
    </source>
</evidence>
<sequence length="339" mass="41489">MNNINLLIYLFMIMMFLSIFFSFTFLNMLGVYMMMELNMISYLPLLIYYNYNNKTEIVFIYYIIQSVGSMMFLFNILIMMFCMNYYFNKELMLFGCMISLFIKLGCVPFHFWYLMMMKNMSWLNCYLLSTVQKLMPMLFLYQFINNYLYLGIFMCSLLSVFSLNEVSLRMIMAYSSINHMSWMIMGIMHSFMVWFIYFFIYMILMFFLISLLNYYNIYYINQILFCMNGKLVFYLFSLYIFSLGGMPPFMGFYMKWFVMDLMINNLFILMFMVMILGSMIMLFSYIRLMYMYMLFYKSTMIVNIYMFYLGSNMHKYYFIMVVMLYMGLFMLMMGVMFLF</sequence>
<dbReference type="GO" id="GO:0008137">
    <property type="term" value="F:NADH dehydrogenase (ubiquinone) activity"/>
    <property type="evidence" value="ECO:0007669"/>
    <property type="project" value="UniProtKB-EC"/>
</dbReference>
<evidence type="ECO:0000256" key="9">
    <source>
        <dbReference type="ARBA" id="ARBA00022792"/>
    </source>
</evidence>
<dbReference type="Pfam" id="PF00361">
    <property type="entry name" value="Proton_antipo_M"/>
    <property type="match status" value="1"/>
</dbReference>
<comment type="similarity">
    <text evidence="3 18">Belongs to the complex I subunit 2 family.</text>
</comment>
<evidence type="ECO:0000313" key="20">
    <source>
        <dbReference type="EMBL" id="AIC09087.1"/>
    </source>
</evidence>
<feature type="transmembrane region" description="Helical" evidence="18">
    <location>
        <begin position="292"/>
        <end position="309"/>
    </location>
</feature>
<comment type="catalytic activity">
    <reaction evidence="17 18">
        <text>a ubiquinone + NADH + 5 H(+)(in) = a ubiquinol + NAD(+) + 4 H(+)(out)</text>
        <dbReference type="Rhea" id="RHEA:29091"/>
        <dbReference type="Rhea" id="RHEA-COMP:9565"/>
        <dbReference type="Rhea" id="RHEA-COMP:9566"/>
        <dbReference type="ChEBI" id="CHEBI:15378"/>
        <dbReference type="ChEBI" id="CHEBI:16389"/>
        <dbReference type="ChEBI" id="CHEBI:17976"/>
        <dbReference type="ChEBI" id="CHEBI:57540"/>
        <dbReference type="ChEBI" id="CHEBI:57945"/>
        <dbReference type="EC" id="7.1.1.2"/>
    </reaction>
</comment>
<keyword evidence="10 18" id="KW-1278">Translocase</keyword>
<organism evidence="20">
    <name type="scientific">Gasteruption sp. M19</name>
    <dbReference type="NCBI Taxonomy" id="162239"/>
    <lineage>
        <taxon>Eukaryota</taxon>
        <taxon>Metazoa</taxon>
        <taxon>Ecdysozoa</taxon>
        <taxon>Arthropoda</taxon>
        <taxon>Hexapoda</taxon>
        <taxon>Insecta</taxon>
        <taxon>Pterygota</taxon>
        <taxon>Neoptera</taxon>
        <taxon>Endopterygota</taxon>
        <taxon>Hymenoptera</taxon>
        <taxon>Apocrita</taxon>
        <taxon>Evanioidea</taxon>
        <taxon>Gasteruptiidae</taxon>
        <taxon>Gasteruption</taxon>
    </lineage>
</organism>
<geneLocation type="mitochondrion" evidence="20"/>
<dbReference type="EMBL" id="KJ619460">
    <property type="protein sequence ID" value="AIC09087.1"/>
    <property type="molecule type" value="Genomic_DNA"/>
</dbReference>
<keyword evidence="6" id="KW-0813">Transport</keyword>
<dbReference type="InterPro" id="IPR001750">
    <property type="entry name" value="ND/Mrp_TM"/>
</dbReference>
<protein>
    <recommendedName>
        <fullName evidence="5 18">NADH-ubiquinone oxidoreductase chain 2</fullName>
        <ecNumber evidence="4 18">7.1.1.2</ecNumber>
    </recommendedName>
</protein>
<evidence type="ECO:0000256" key="5">
    <source>
        <dbReference type="ARBA" id="ARBA00021008"/>
    </source>
</evidence>
<evidence type="ECO:0000256" key="1">
    <source>
        <dbReference type="ARBA" id="ARBA00003257"/>
    </source>
</evidence>
<evidence type="ECO:0000256" key="4">
    <source>
        <dbReference type="ARBA" id="ARBA00012944"/>
    </source>
</evidence>
<keyword evidence="14 18" id="KW-0830">Ubiquinone</keyword>
<evidence type="ECO:0000256" key="13">
    <source>
        <dbReference type="ARBA" id="ARBA00023027"/>
    </source>
</evidence>
<evidence type="ECO:0000256" key="15">
    <source>
        <dbReference type="ARBA" id="ARBA00023128"/>
    </source>
</evidence>
<comment type="function">
    <text evidence="18">Core subunit of the mitochondrial membrane respiratory chain NADH dehydrogenase (Complex I) which catalyzes electron transfer from NADH through the respiratory chain, using ubiquinone as an electron acceptor. Essential for the catalytic activity and assembly of complex I.</text>
</comment>